<name>A0A401PZD4_SCYTO</name>
<feature type="non-terminal residue" evidence="2">
    <location>
        <position position="1"/>
    </location>
</feature>
<evidence type="ECO:0000313" key="3">
    <source>
        <dbReference type="Proteomes" id="UP000288216"/>
    </source>
</evidence>
<accession>A0A401PZD4</accession>
<comment type="caution">
    <text evidence="2">The sequence shown here is derived from an EMBL/GenBank/DDBJ whole genome shotgun (WGS) entry which is preliminary data.</text>
</comment>
<evidence type="ECO:0000259" key="1">
    <source>
        <dbReference type="Pfam" id="PF00095"/>
    </source>
</evidence>
<organism evidence="2 3">
    <name type="scientific">Scyliorhinus torazame</name>
    <name type="common">Cloudy catshark</name>
    <name type="synonym">Catulus torazame</name>
    <dbReference type="NCBI Taxonomy" id="75743"/>
    <lineage>
        <taxon>Eukaryota</taxon>
        <taxon>Metazoa</taxon>
        <taxon>Chordata</taxon>
        <taxon>Craniata</taxon>
        <taxon>Vertebrata</taxon>
        <taxon>Chondrichthyes</taxon>
        <taxon>Elasmobranchii</taxon>
        <taxon>Galeomorphii</taxon>
        <taxon>Galeoidea</taxon>
        <taxon>Carcharhiniformes</taxon>
        <taxon>Scyliorhinidae</taxon>
        <taxon>Scyliorhinus</taxon>
    </lineage>
</organism>
<gene>
    <name evidence="2" type="ORF">scyTo_0019423</name>
</gene>
<dbReference type="GO" id="GO:0030414">
    <property type="term" value="F:peptidase inhibitor activity"/>
    <property type="evidence" value="ECO:0007669"/>
    <property type="project" value="InterPro"/>
</dbReference>
<dbReference type="AlphaFoldDB" id="A0A401PZD4"/>
<feature type="domain" description="WAP" evidence="1">
    <location>
        <begin position="58"/>
        <end position="101"/>
    </location>
</feature>
<protein>
    <recommendedName>
        <fullName evidence="1">WAP domain-containing protein</fullName>
    </recommendedName>
</protein>
<dbReference type="Pfam" id="PF00095">
    <property type="entry name" value="WAP"/>
    <property type="match status" value="4"/>
</dbReference>
<dbReference type="Proteomes" id="UP000288216">
    <property type="component" value="Unassembled WGS sequence"/>
</dbReference>
<dbReference type="Gene3D" id="4.10.75.10">
    <property type="entry name" value="Elafin-like"/>
    <property type="match status" value="1"/>
</dbReference>
<feature type="domain" description="WAP" evidence="1">
    <location>
        <begin position="217"/>
        <end position="260"/>
    </location>
</feature>
<dbReference type="OrthoDB" id="4473401at2759"/>
<keyword evidence="3" id="KW-1185">Reference proteome</keyword>
<reference evidence="2 3" key="1">
    <citation type="journal article" date="2018" name="Nat. Ecol. Evol.">
        <title>Shark genomes provide insights into elasmobranch evolution and the origin of vertebrates.</title>
        <authorList>
            <person name="Hara Y"/>
            <person name="Yamaguchi K"/>
            <person name="Onimaru K"/>
            <person name="Kadota M"/>
            <person name="Koyanagi M"/>
            <person name="Keeley SD"/>
            <person name="Tatsumi K"/>
            <person name="Tanaka K"/>
            <person name="Motone F"/>
            <person name="Kageyama Y"/>
            <person name="Nozu R"/>
            <person name="Adachi N"/>
            <person name="Nishimura O"/>
            <person name="Nakagawa R"/>
            <person name="Tanegashima C"/>
            <person name="Kiyatake I"/>
            <person name="Matsumoto R"/>
            <person name="Murakumo K"/>
            <person name="Nishida K"/>
            <person name="Terakita A"/>
            <person name="Kuratani S"/>
            <person name="Sato K"/>
            <person name="Hyodo S Kuraku.S."/>
        </authorList>
    </citation>
    <scope>NUCLEOTIDE SEQUENCE [LARGE SCALE GENOMIC DNA]</scope>
</reference>
<dbReference type="InterPro" id="IPR008197">
    <property type="entry name" value="WAP_dom"/>
</dbReference>
<dbReference type="GO" id="GO:0005576">
    <property type="term" value="C:extracellular region"/>
    <property type="evidence" value="ECO:0007669"/>
    <property type="project" value="InterPro"/>
</dbReference>
<feature type="domain" description="WAP" evidence="1">
    <location>
        <begin position="111"/>
        <end position="154"/>
    </location>
</feature>
<dbReference type="InterPro" id="IPR036645">
    <property type="entry name" value="Elafin-like_sf"/>
</dbReference>
<proteinExistence type="predicted"/>
<sequence>EFYEDCPEPFETQHICDKQKAQTCEEDDECWGRKQCCRVGDCGKRCINVFHELEIYEECPEPSKTQHVCDKTRAQTCEEDDECRGWKQCCQVGDCGKRCINVFHELEFYEECPEPSKTQHVCDKTRAQTCEEDDECWGWKQCCQVGDCGKRCIDVFHELEFYEECPEPSKTQHVCDKKKAQTCEEDDECWGWKQCCRVGDCGKRCIDVFHELEIYEECPEPSKTQHVCDKTRAQTCEEDDECRGWKQCCQVGDCGKRCIDVFHELESCKSNDDCARYLTCCRGHCRMLCSQPGHQSPEVPVLVQL</sequence>
<dbReference type="EMBL" id="BFAA01014431">
    <property type="protein sequence ID" value="GCB78517.1"/>
    <property type="molecule type" value="Genomic_DNA"/>
</dbReference>
<evidence type="ECO:0000313" key="2">
    <source>
        <dbReference type="EMBL" id="GCB78517.1"/>
    </source>
</evidence>
<feature type="domain" description="WAP" evidence="1">
    <location>
        <begin position="5"/>
        <end position="48"/>
    </location>
</feature>
<dbReference type="OMA" id="YEECPEP"/>